<feature type="transmembrane region" description="Helical" evidence="6">
    <location>
        <begin position="12"/>
        <end position="28"/>
    </location>
</feature>
<evidence type="ECO:0000256" key="5">
    <source>
        <dbReference type="ARBA" id="ARBA00023136"/>
    </source>
</evidence>
<organism evidence="7 8">
    <name type="scientific">Confluentibacter flavum</name>
    <dbReference type="NCBI Taxonomy" id="1909700"/>
    <lineage>
        <taxon>Bacteria</taxon>
        <taxon>Pseudomonadati</taxon>
        <taxon>Bacteroidota</taxon>
        <taxon>Flavobacteriia</taxon>
        <taxon>Flavobacteriales</taxon>
        <taxon>Flavobacteriaceae</taxon>
        <taxon>Confluentibacter</taxon>
    </lineage>
</organism>
<feature type="transmembrane region" description="Helical" evidence="6">
    <location>
        <begin position="223"/>
        <end position="241"/>
    </location>
</feature>
<feature type="transmembrane region" description="Helical" evidence="6">
    <location>
        <begin position="172"/>
        <end position="191"/>
    </location>
</feature>
<dbReference type="Gene3D" id="1.10.357.140">
    <property type="entry name" value="UbiA prenyltransferase"/>
    <property type="match status" value="1"/>
</dbReference>
<proteinExistence type="predicted"/>
<name>A0A2N3HMN4_9FLAO</name>
<keyword evidence="3 6" id="KW-0812">Transmembrane</keyword>
<keyword evidence="2" id="KW-1003">Cell membrane</keyword>
<keyword evidence="5 6" id="KW-0472">Membrane</keyword>
<feature type="transmembrane region" description="Helical" evidence="6">
    <location>
        <begin position="135"/>
        <end position="160"/>
    </location>
</feature>
<dbReference type="AlphaFoldDB" id="A0A2N3HMN4"/>
<keyword evidence="4 6" id="KW-1133">Transmembrane helix</keyword>
<gene>
    <name evidence="7" type="ORF">CSW08_03265</name>
</gene>
<evidence type="ECO:0000256" key="4">
    <source>
        <dbReference type="ARBA" id="ARBA00022989"/>
    </source>
</evidence>
<evidence type="ECO:0000313" key="8">
    <source>
        <dbReference type="Proteomes" id="UP000233435"/>
    </source>
</evidence>
<evidence type="ECO:0000256" key="3">
    <source>
        <dbReference type="ARBA" id="ARBA00022692"/>
    </source>
</evidence>
<dbReference type="Proteomes" id="UP000233435">
    <property type="component" value="Unassembled WGS sequence"/>
</dbReference>
<feature type="transmembrane region" description="Helical" evidence="6">
    <location>
        <begin position="284"/>
        <end position="301"/>
    </location>
</feature>
<feature type="transmembrane region" description="Helical" evidence="6">
    <location>
        <begin position="87"/>
        <end position="106"/>
    </location>
</feature>
<keyword evidence="8" id="KW-1185">Reference proteome</keyword>
<dbReference type="RefSeq" id="WP_106658473.1">
    <property type="nucleotide sequence ID" value="NZ_PJEO01000014.1"/>
</dbReference>
<dbReference type="CDD" id="cd13961">
    <property type="entry name" value="PT_UbiA_DGGGPS"/>
    <property type="match status" value="1"/>
</dbReference>
<dbReference type="PANTHER" id="PTHR42723:SF1">
    <property type="entry name" value="CHLOROPHYLL SYNTHASE, CHLOROPLASTIC"/>
    <property type="match status" value="1"/>
</dbReference>
<keyword evidence="7" id="KW-0808">Transferase</keyword>
<dbReference type="GO" id="GO:0016020">
    <property type="term" value="C:membrane"/>
    <property type="evidence" value="ECO:0007669"/>
    <property type="project" value="UniProtKB-SubCell"/>
</dbReference>
<feature type="transmembrane region" description="Helical" evidence="6">
    <location>
        <begin position="247"/>
        <end position="264"/>
    </location>
</feature>
<dbReference type="EMBL" id="PJEO01000014">
    <property type="protein sequence ID" value="PKQ46197.1"/>
    <property type="molecule type" value="Genomic_DNA"/>
</dbReference>
<protein>
    <submittedName>
        <fullName evidence="7">Prenyltransferase</fullName>
    </submittedName>
</protein>
<reference evidence="7 8" key="1">
    <citation type="submission" date="2017-12" db="EMBL/GenBank/DDBJ databases">
        <title>Confluentibacter flavum sp. nov., isolated from the saline lake.</title>
        <authorList>
            <person name="Yu L."/>
        </authorList>
    </citation>
    <scope>NUCLEOTIDE SEQUENCE [LARGE SCALE GENOMIC DNA]</scope>
    <source>
        <strain evidence="7 8">3B</strain>
    </source>
</reference>
<dbReference type="PANTHER" id="PTHR42723">
    <property type="entry name" value="CHLOROPHYLL SYNTHASE"/>
    <property type="match status" value="1"/>
</dbReference>
<dbReference type="Gene3D" id="1.20.120.1780">
    <property type="entry name" value="UbiA prenyltransferase"/>
    <property type="match status" value="1"/>
</dbReference>
<evidence type="ECO:0000313" key="7">
    <source>
        <dbReference type="EMBL" id="PKQ46197.1"/>
    </source>
</evidence>
<comment type="caution">
    <text evidence="7">The sequence shown here is derived from an EMBL/GenBank/DDBJ whole genome shotgun (WGS) entry which is preliminary data.</text>
</comment>
<dbReference type="InterPro" id="IPR050475">
    <property type="entry name" value="Prenyltransferase_related"/>
</dbReference>
<comment type="subcellular location">
    <subcellularLocation>
        <location evidence="1">Membrane</location>
        <topology evidence="1">Multi-pass membrane protein</topology>
    </subcellularLocation>
</comment>
<evidence type="ECO:0000256" key="2">
    <source>
        <dbReference type="ARBA" id="ARBA00022475"/>
    </source>
</evidence>
<dbReference type="NCBIfam" id="NF009512">
    <property type="entry name" value="PRK12872.1-1"/>
    <property type="match status" value="1"/>
</dbReference>
<dbReference type="InterPro" id="IPR044878">
    <property type="entry name" value="UbiA_sf"/>
</dbReference>
<dbReference type="InterPro" id="IPR000537">
    <property type="entry name" value="UbiA_prenyltransferase"/>
</dbReference>
<dbReference type="GO" id="GO:0016765">
    <property type="term" value="F:transferase activity, transferring alkyl or aryl (other than methyl) groups"/>
    <property type="evidence" value="ECO:0007669"/>
    <property type="project" value="InterPro"/>
</dbReference>
<accession>A0A2N3HMN4</accession>
<feature type="transmembrane region" description="Helical" evidence="6">
    <location>
        <begin position="40"/>
        <end position="59"/>
    </location>
</feature>
<feature type="transmembrane region" description="Helical" evidence="6">
    <location>
        <begin position="112"/>
        <end position="128"/>
    </location>
</feature>
<sequence length="305" mass="34283">MHGILNLIRWKNLLMIALVQLLIKYAFLESYGASTSLDTLGVILLIIATVCIAAAGNIINDINDVETDVINKPNKIIVGKNISEKTAYNLFIILNVIGVGVGYYLSNSVGRSGFFSLFVIISVLLYVYSTYLKQLFLIGNLVISILVALSILIVGVFELIPNITEQNQTIQLLYFKTILNYAYMAFILNLIREINKDVEDMEGDAKAGMNTLPIIIGKENTKYIILGLSLLTLFVIGYYVVDTLYNNQIAVIYFLIFIMAPLLYLNIKILSAQKKTDYTHISNILKWIMLFGMLSLLLYTYNATR</sequence>
<evidence type="ECO:0000256" key="6">
    <source>
        <dbReference type="SAM" id="Phobius"/>
    </source>
</evidence>
<dbReference type="Pfam" id="PF01040">
    <property type="entry name" value="UbiA"/>
    <property type="match status" value="1"/>
</dbReference>
<evidence type="ECO:0000256" key="1">
    <source>
        <dbReference type="ARBA" id="ARBA00004141"/>
    </source>
</evidence>
<dbReference type="OrthoDB" id="9811562at2"/>